<evidence type="ECO:0000256" key="4">
    <source>
        <dbReference type="ARBA" id="ARBA00023125"/>
    </source>
</evidence>
<dbReference type="InterPro" id="IPR014284">
    <property type="entry name" value="RNA_pol_sigma-70_dom"/>
</dbReference>
<dbReference type="EMBL" id="RKRA01000001">
    <property type="protein sequence ID" value="RPF28843.1"/>
    <property type="molecule type" value="Genomic_DNA"/>
</dbReference>
<dbReference type="PANTHER" id="PTHR43133">
    <property type="entry name" value="RNA POLYMERASE ECF-TYPE SIGMA FACTO"/>
    <property type="match status" value="1"/>
</dbReference>
<feature type="domain" description="RNA polymerase sigma factor 70 region 4 type 2" evidence="7">
    <location>
        <begin position="97"/>
        <end position="141"/>
    </location>
</feature>
<dbReference type="Pfam" id="PF04542">
    <property type="entry name" value="Sigma70_r2"/>
    <property type="match status" value="1"/>
</dbReference>
<evidence type="ECO:0000259" key="7">
    <source>
        <dbReference type="Pfam" id="PF08281"/>
    </source>
</evidence>
<evidence type="ECO:0000256" key="2">
    <source>
        <dbReference type="ARBA" id="ARBA00023015"/>
    </source>
</evidence>
<gene>
    <name evidence="8" type="ORF">EDD32_3389</name>
</gene>
<dbReference type="PANTHER" id="PTHR43133:SF8">
    <property type="entry name" value="RNA POLYMERASE SIGMA FACTOR HI_1459-RELATED"/>
    <property type="match status" value="1"/>
</dbReference>
<dbReference type="GO" id="GO:0003677">
    <property type="term" value="F:DNA binding"/>
    <property type="evidence" value="ECO:0007669"/>
    <property type="project" value="UniProtKB-KW"/>
</dbReference>
<dbReference type="RefSeq" id="WP_123919345.1">
    <property type="nucleotide sequence ID" value="NZ_RKRA01000001.1"/>
</dbReference>
<accession>A0A3N4Z9Q4</accession>
<evidence type="ECO:0000259" key="6">
    <source>
        <dbReference type="Pfam" id="PF04542"/>
    </source>
</evidence>
<dbReference type="Gene3D" id="1.10.10.10">
    <property type="entry name" value="Winged helix-like DNA-binding domain superfamily/Winged helix DNA-binding domain"/>
    <property type="match status" value="1"/>
</dbReference>
<dbReference type="InterPro" id="IPR013324">
    <property type="entry name" value="RNA_pol_sigma_r3/r4-like"/>
</dbReference>
<dbReference type="GO" id="GO:0006352">
    <property type="term" value="P:DNA-templated transcription initiation"/>
    <property type="evidence" value="ECO:0007669"/>
    <property type="project" value="InterPro"/>
</dbReference>
<dbReference type="SUPFAM" id="SSF88946">
    <property type="entry name" value="Sigma2 domain of RNA polymerase sigma factors"/>
    <property type="match status" value="1"/>
</dbReference>
<keyword evidence="4" id="KW-0238">DNA-binding</keyword>
<sequence length="156" mass="16807">MSPFEQVVTEHGPTVMRVCRALVGPVDADDAWSETFLAAMRAYPALDDGANVEAWLVTIARHKAIDLLRSRARRAVPVAELPERAAAAGTHGHEVVDLWRALGELTERQREAVAYHHLAGLPYDQVAALVGGTAPAARRAAADGIRNLRERLGASS</sequence>
<keyword evidence="2" id="KW-0805">Transcription regulation</keyword>
<dbReference type="InterPro" id="IPR007627">
    <property type="entry name" value="RNA_pol_sigma70_r2"/>
</dbReference>
<dbReference type="InterPro" id="IPR039425">
    <property type="entry name" value="RNA_pol_sigma-70-like"/>
</dbReference>
<keyword evidence="3" id="KW-0731">Sigma factor</keyword>
<comment type="caution">
    <text evidence="8">The sequence shown here is derived from an EMBL/GenBank/DDBJ whole genome shotgun (WGS) entry which is preliminary data.</text>
</comment>
<dbReference type="NCBIfam" id="TIGR02937">
    <property type="entry name" value="sigma70-ECF"/>
    <property type="match status" value="1"/>
</dbReference>
<evidence type="ECO:0000256" key="5">
    <source>
        <dbReference type="ARBA" id="ARBA00023163"/>
    </source>
</evidence>
<evidence type="ECO:0000256" key="3">
    <source>
        <dbReference type="ARBA" id="ARBA00023082"/>
    </source>
</evidence>
<evidence type="ECO:0000313" key="8">
    <source>
        <dbReference type="EMBL" id="RPF28843.1"/>
    </source>
</evidence>
<dbReference type="InterPro" id="IPR013249">
    <property type="entry name" value="RNA_pol_sigma70_r4_t2"/>
</dbReference>
<keyword evidence="5" id="KW-0804">Transcription</keyword>
<dbReference type="SUPFAM" id="SSF88659">
    <property type="entry name" value="Sigma3 and sigma4 domains of RNA polymerase sigma factors"/>
    <property type="match status" value="1"/>
</dbReference>
<dbReference type="InterPro" id="IPR036388">
    <property type="entry name" value="WH-like_DNA-bd_sf"/>
</dbReference>
<evidence type="ECO:0000313" key="9">
    <source>
        <dbReference type="Proteomes" id="UP000280726"/>
    </source>
</evidence>
<dbReference type="OrthoDB" id="9803203at2"/>
<proteinExistence type="inferred from homology"/>
<dbReference type="Gene3D" id="1.10.1740.10">
    <property type="match status" value="1"/>
</dbReference>
<dbReference type="InterPro" id="IPR013325">
    <property type="entry name" value="RNA_pol_sigma_r2"/>
</dbReference>
<dbReference type="Pfam" id="PF08281">
    <property type="entry name" value="Sigma70_r4_2"/>
    <property type="match status" value="1"/>
</dbReference>
<protein>
    <submittedName>
        <fullName evidence="8">RNA polymerase sigma factor (Sigma-70 family)</fullName>
    </submittedName>
</protein>
<comment type="similarity">
    <text evidence="1">Belongs to the sigma-70 factor family. ECF subfamily.</text>
</comment>
<name>A0A3N4Z9Q4_9MICO</name>
<reference evidence="8 9" key="1">
    <citation type="submission" date="2018-11" db="EMBL/GenBank/DDBJ databases">
        <title>Sequencing the genomes of 1000 actinobacteria strains.</title>
        <authorList>
            <person name="Klenk H.-P."/>
        </authorList>
    </citation>
    <scope>NUCLEOTIDE SEQUENCE [LARGE SCALE GENOMIC DNA]</scope>
    <source>
        <strain evidence="8 9">DSM 14418</strain>
    </source>
</reference>
<feature type="domain" description="RNA polymerase sigma-70 region 2" evidence="6">
    <location>
        <begin position="8"/>
        <end position="74"/>
    </location>
</feature>
<keyword evidence="9" id="KW-1185">Reference proteome</keyword>
<evidence type="ECO:0000256" key="1">
    <source>
        <dbReference type="ARBA" id="ARBA00010641"/>
    </source>
</evidence>
<dbReference type="AlphaFoldDB" id="A0A3N4Z9Q4"/>
<dbReference type="GO" id="GO:0016987">
    <property type="term" value="F:sigma factor activity"/>
    <property type="evidence" value="ECO:0007669"/>
    <property type="project" value="UniProtKB-KW"/>
</dbReference>
<organism evidence="8 9">
    <name type="scientific">Georgenia muralis</name>
    <dbReference type="NCBI Taxonomy" id="154117"/>
    <lineage>
        <taxon>Bacteria</taxon>
        <taxon>Bacillati</taxon>
        <taxon>Actinomycetota</taxon>
        <taxon>Actinomycetes</taxon>
        <taxon>Micrococcales</taxon>
        <taxon>Bogoriellaceae</taxon>
        <taxon>Georgenia</taxon>
    </lineage>
</organism>
<dbReference type="Proteomes" id="UP000280726">
    <property type="component" value="Unassembled WGS sequence"/>
</dbReference>